<proteinExistence type="predicted"/>
<dbReference type="Proteomes" id="UP000320055">
    <property type="component" value="Unassembled WGS sequence"/>
</dbReference>
<reference evidence="1 2" key="1">
    <citation type="submission" date="2019-01" db="EMBL/GenBank/DDBJ databases">
        <authorList>
            <person name="Brito A."/>
        </authorList>
    </citation>
    <scope>NUCLEOTIDE SEQUENCE [LARGE SCALE GENOMIC DNA]</scope>
    <source>
        <strain evidence="1">1</strain>
    </source>
</reference>
<evidence type="ECO:0000313" key="2">
    <source>
        <dbReference type="Proteomes" id="UP000320055"/>
    </source>
</evidence>
<name>A0A563VSZ6_9CYAN</name>
<keyword evidence="2" id="KW-1185">Reference proteome</keyword>
<dbReference type="AlphaFoldDB" id="A0A563VSZ6"/>
<protein>
    <submittedName>
        <fullName evidence="1">Uncharacterized protein</fullName>
    </submittedName>
</protein>
<accession>A0A563VSZ6</accession>
<dbReference type="RefSeq" id="WP_281291233.1">
    <property type="nucleotide sequence ID" value="NZ_LR214016.1"/>
</dbReference>
<organism evidence="1 2">
    <name type="scientific">Hyella patelloides LEGE 07179</name>
    <dbReference type="NCBI Taxonomy" id="945734"/>
    <lineage>
        <taxon>Bacteria</taxon>
        <taxon>Bacillati</taxon>
        <taxon>Cyanobacteriota</taxon>
        <taxon>Cyanophyceae</taxon>
        <taxon>Pleurocapsales</taxon>
        <taxon>Hyellaceae</taxon>
        <taxon>Hyella</taxon>
    </lineage>
</organism>
<gene>
    <name evidence="1" type="ORF">H1P_2730007</name>
</gene>
<dbReference type="EMBL" id="CAACVJ010000194">
    <property type="protein sequence ID" value="VEP14592.1"/>
    <property type="molecule type" value="Genomic_DNA"/>
</dbReference>
<sequence length="44" mass="4914">MGIVSLNGLKKPNLLPIAIAIVAVSLIKPRREFKQRQPDKFIEA</sequence>
<evidence type="ECO:0000313" key="1">
    <source>
        <dbReference type="EMBL" id="VEP14592.1"/>
    </source>
</evidence>